<feature type="region of interest" description="Disordered" evidence="1">
    <location>
        <begin position="1"/>
        <end position="121"/>
    </location>
</feature>
<evidence type="ECO:0000256" key="1">
    <source>
        <dbReference type="SAM" id="MobiDB-lite"/>
    </source>
</evidence>
<reference evidence="2 3" key="1">
    <citation type="journal article" date="2013" name="PLoS ONE">
        <title>Predicting the Proteins of Angomonas deanei, Strigomonas culicis and Their Respective Endosymbionts Reveals New Aspects of the Trypanosomatidae Family.</title>
        <authorList>
            <person name="Motta M.C."/>
            <person name="Martins A.C."/>
            <person name="de Souza S.S."/>
            <person name="Catta-Preta C.M."/>
            <person name="Silva R."/>
            <person name="Klein C.C."/>
            <person name="de Almeida L.G."/>
            <person name="de Lima Cunha O."/>
            <person name="Ciapina L.P."/>
            <person name="Brocchi M."/>
            <person name="Colabardini A.C."/>
            <person name="de Araujo Lima B."/>
            <person name="Machado C.R."/>
            <person name="de Almeida Soares C.M."/>
            <person name="Probst C.M."/>
            <person name="de Menezes C.B."/>
            <person name="Thompson C.E."/>
            <person name="Bartholomeu D.C."/>
            <person name="Gradia D.F."/>
            <person name="Pavoni D.P."/>
            <person name="Grisard E.C."/>
            <person name="Fantinatti-Garboggini F."/>
            <person name="Marchini F.K."/>
            <person name="Rodrigues-Luiz G.F."/>
            <person name="Wagner G."/>
            <person name="Goldman G.H."/>
            <person name="Fietto J.L."/>
            <person name="Elias M.C."/>
            <person name="Goldman M.H."/>
            <person name="Sagot M.F."/>
            <person name="Pereira M."/>
            <person name="Stoco P.H."/>
            <person name="de Mendonca-Neto R.P."/>
            <person name="Teixeira S.M."/>
            <person name="Maciel T.E."/>
            <person name="de Oliveira Mendes T.A."/>
            <person name="Urmenyi T.P."/>
            <person name="de Souza W."/>
            <person name="Schenkman S."/>
            <person name="de Vasconcelos A.T."/>
        </authorList>
    </citation>
    <scope>NUCLEOTIDE SEQUENCE [LARGE SCALE GENOMIC DNA]</scope>
</reference>
<comment type="caution">
    <text evidence="2">The sequence shown here is derived from an EMBL/GenBank/DDBJ whole genome shotgun (WGS) entry which is preliminary data.</text>
</comment>
<evidence type="ECO:0000313" key="3">
    <source>
        <dbReference type="Proteomes" id="UP000015354"/>
    </source>
</evidence>
<dbReference type="AlphaFoldDB" id="S9UV93"/>
<keyword evidence="3" id="KW-1185">Reference proteome</keyword>
<dbReference type="EMBL" id="ATMH01009923">
    <property type="protein sequence ID" value="EPY18436.1"/>
    <property type="molecule type" value="Genomic_DNA"/>
</dbReference>
<feature type="compositionally biased region" description="Low complexity" evidence="1">
    <location>
        <begin position="1"/>
        <end position="18"/>
    </location>
</feature>
<gene>
    <name evidence="2" type="ORF">STCU_09916</name>
</gene>
<sequence>MDRKPSLLPFFPLLSTTSGSPPQARLSAAGHLPRGDGSTRQSRWHSYRRDSSRSPVESGPRACCQDGGRSERRGSSSHSAAQQPGKSRHAPRASVVPPPLRAEDVSTSTDETSGGDALPLSPSTELWASLSFSASTPLRAAGEARLSASERTMEATWLWGDSDRRGTTGSSAAVPTPHRRAAQSISGGERRAGAHRKSGWEPGEVRQRRWMSFQGAL</sequence>
<proteinExistence type="predicted"/>
<evidence type="ECO:0000313" key="2">
    <source>
        <dbReference type="EMBL" id="EPY18436.1"/>
    </source>
</evidence>
<name>S9UV93_9TRYP</name>
<accession>S9UV93</accession>
<dbReference type="Proteomes" id="UP000015354">
    <property type="component" value="Unassembled WGS sequence"/>
</dbReference>
<protein>
    <submittedName>
        <fullName evidence="2">Uncharacterized protein</fullName>
    </submittedName>
</protein>
<organism evidence="2 3">
    <name type="scientific">Strigomonas culicis</name>
    <dbReference type="NCBI Taxonomy" id="28005"/>
    <lineage>
        <taxon>Eukaryota</taxon>
        <taxon>Discoba</taxon>
        <taxon>Euglenozoa</taxon>
        <taxon>Kinetoplastea</taxon>
        <taxon>Metakinetoplastina</taxon>
        <taxon>Trypanosomatida</taxon>
        <taxon>Trypanosomatidae</taxon>
        <taxon>Strigomonadinae</taxon>
        <taxon>Strigomonas</taxon>
    </lineage>
</organism>
<feature type="region of interest" description="Disordered" evidence="1">
    <location>
        <begin position="161"/>
        <end position="217"/>
    </location>
</feature>